<keyword evidence="7" id="KW-1185">Reference proteome</keyword>
<reference evidence="6 7" key="2">
    <citation type="journal article" date="2013" name="Plant Cell Physiol.">
        <title>Rice Annotation Project Database (RAP-DB): an integrative and interactive database for rice genomics.</title>
        <authorList>
            <person name="Sakai H."/>
            <person name="Lee S.S."/>
            <person name="Tanaka T."/>
            <person name="Numa H."/>
            <person name="Kim J."/>
            <person name="Kawahara Y."/>
            <person name="Wakimoto H."/>
            <person name="Yang C.C."/>
            <person name="Iwamoto M."/>
            <person name="Abe T."/>
            <person name="Yamada Y."/>
            <person name="Muto A."/>
            <person name="Inokuchi H."/>
            <person name="Ikemura T."/>
            <person name="Matsumoto T."/>
            <person name="Sasaki T."/>
            <person name="Itoh T."/>
        </authorList>
    </citation>
    <scope>NUCLEOTIDE SEQUENCE [LARGE SCALE GENOMIC DNA]</scope>
    <source>
        <strain evidence="7">cv. Nipponbare</strain>
    </source>
</reference>
<dbReference type="EMBL" id="AP014958">
    <property type="protein sequence ID" value="BAS76780.1"/>
    <property type="molecule type" value="Genomic_DNA"/>
</dbReference>
<organism evidence="6 7">
    <name type="scientific">Oryza sativa subsp. japonica</name>
    <name type="common">Rice</name>
    <dbReference type="NCBI Taxonomy" id="39947"/>
    <lineage>
        <taxon>Eukaryota</taxon>
        <taxon>Viridiplantae</taxon>
        <taxon>Streptophyta</taxon>
        <taxon>Embryophyta</taxon>
        <taxon>Tracheophyta</taxon>
        <taxon>Spermatophyta</taxon>
        <taxon>Magnoliopsida</taxon>
        <taxon>Liliopsida</taxon>
        <taxon>Poales</taxon>
        <taxon>Poaceae</taxon>
        <taxon>BOP clade</taxon>
        <taxon>Oryzoideae</taxon>
        <taxon>Oryzeae</taxon>
        <taxon>Oryzinae</taxon>
        <taxon>Oryza</taxon>
        <taxon>Oryza sativa</taxon>
    </lineage>
</organism>
<dbReference type="eggNOG" id="KOG4197">
    <property type="taxonomic scope" value="Eukaryota"/>
</dbReference>
<dbReference type="AlphaFoldDB" id="A0A0P0VED0"/>
<evidence type="ECO:0000256" key="2">
    <source>
        <dbReference type="ARBA" id="ARBA00022737"/>
    </source>
</evidence>
<feature type="repeat" description="PPR" evidence="4">
    <location>
        <begin position="737"/>
        <end position="771"/>
    </location>
</feature>
<protein>
    <submittedName>
        <fullName evidence="6">Os02g0127600 protein</fullName>
    </submittedName>
</protein>
<accession>A0A0P0VED0</accession>
<keyword evidence="8 9" id="KW-1267">Proteomics identification</keyword>
<feature type="repeat" description="PPR" evidence="4">
    <location>
        <begin position="490"/>
        <end position="524"/>
    </location>
</feature>
<keyword evidence="3" id="KW-0809">Transit peptide</keyword>
<name>A0A0P0VED0_ORYSJ</name>
<proteinExistence type="evidence at protein level"/>
<dbReference type="Pfam" id="PF01535">
    <property type="entry name" value="PPR"/>
    <property type="match status" value="3"/>
</dbReference>
<dbReference type="InterPro" id="IPR002885">
    <property type="entry name" value="PPR_rpt"/>
</dbReference>
<evidence type="ECO:0000256" key="4">
    <source>
        <dbReference type="PROSITE-ProRule" id="PRU00708"/>
    </source>
</evidence>
<dbReference type="Pfam" id="PF13041">
    <property type="entry name" value="PPR_2"/>
    <property type="match status" value="2"/>
</dbReference>
<dbReference type="FunCoup" id="A0A0P0VED0">
    <property type="interactions" value="1408"/>
</dbReference>
<evidence type="ECO:0007829" key="9">
    <source>
        <dbReference type="ProteomicsDB" id="A0A0P0VED0"/>
    </source>
</evidence>
<feature type="region of interest" description="Disordered" evidence="5">
    <location>
        <begin position="1"/>
        <end position="79"/>
    </location>
</feature>
<reference evidence="6 7" key="3">
    <citation type="journal article" date="2013" name="Rice">
        <title>Improvement of the Oryza sativa Nipponbare reference genome using next generation sequence and optical map data.</title>
        <authorList>
            <person name="Kawahara Y."/>
            <person name="de la Bastide M."/>
            <person name="Hamilton J.P."/>
            <person name="Kanamori H."/>
            <person name="McCombie W.R."/>
            <person name="Ouyang S."/>
            <person name="Schwartz D.C."/>
            <person name="Tanaka T."/>
            <person name="Wu J."/>
            <person name="Zhou S."/>
            <person name="Childs K.L."/>
            <person name="Davidson R.M."/>
            <person name="Lin H."/>
            <person name="Quesada-Ocampo L."/>
            <person name="Vaillancourt B."/>
            <person name="Sakai H."/>
            <person name="Lee S.S."/>
            <person name="Kim J."/>
            <person name="Numa H."/>
            <person name="Itoh T."/>
            <person name="Buell C.R."/>
            <person name="Matsumoto T."/>
        </authorList>
    </citation>
    <scope>NUCLEOTIDE SEQUENCE [LARGE SCALE GENOMIC DNA]</scope>
    <source>
        <strain evidence="7">cv. Nipponbare</strain>
    </source>
</reference>
<comment type="similarity">
    <text evidence="1">Belongs to the PPR family. P subfamily.</text>
</comment>
<feature type="repeat" description="PPR" evidence="4">
    <location>
        <begin position="882"/>
        <end position="916"/>
    </location>
</feature>
<evidence type="ECO:0000256" key="5">
    <source>
        <dbReference type="SAM" id="MobiDB-lite"/>
    </source>
</evidence>
<dbReference type="STRING" id="39947.A0A0P0VED0"/>
<dbReference type="InterPro" id="IPR011990">
    <property type="entry name" value="TPR-like_helical_dom_sf"/>
</dbReference>
<dbReference type="Gene3D" id="1.25.40.10">
    <property type="entry name" value="Tetratricopeptide repeat domain"/>
    <property type="match status" value="6"/>
</dbReference>
<dbReference type="InParanoid" id="A0A0P0VED0"/>
<sequence>MDATRVSRVAESDPKTLTRPTSRHHPDPTQTSFPRRRRRRRRPTPDATRRRRLPPLPAASSPPPLTSPHALAMPRLPLLPSRSPRRRPLLLAILSNTFSASTRAPPPPLPPLSPLLPRRADAATALTPVASAIADSFRDWFLLSRRGAAGAAAPPAALDAIYSAVAAEEAAALDALPLSEQLVLAVLRHRPRHLPDDDALLLLRLRFFDWSGSRGRYSHTRAVYHSVFRLLSRSRRSAVVVDWLRLFSNANATPARSRFHDTLVVGYAVAGDPQRGLSILGRMRFRGLDLDAFSSHILLNSLVEASLHEYADSFARHLAASPVATCIRIKSLCRQARSRDAVALLDTLPFDQASSAPAAGSIITDLCRRGRFDDAAQIVDRFPSADVYGSWIHGLVEAGRLDTTLQFLSEKKEAEGYIPDGPRYDKLTYRLLRSNRLGEVYDLLVEMMEEGIAPGRSTMNAALCFFCKAGLVEVAAHLYRSRMELGVNPNKDVYNNLIRALCRVGDTEEACLVLEQAMAEGYFPGRQTFTMFANVLCQEGKLDRVRVLLDRALKQEACPTDSVLAKYLVALCKSGDVEAACAVPQMAGSKSPKGLYRYESTYKSLIRALILIRRVDVLPRLLLEMQDMGHIPSRSLYQSVVCALCEVSRYAEVLELLNNQLQRTDLHPRVCYNYFIAGAGHAKKADMAREVYNQMEYSGLEPSGDSNVLLLMSYLRSKRIGDALNFFNFIRDKKTPGTKLYNVFISGLCEAQKPEQAMVFWREAREKGLVPSISCYEQLVLLLCSVKDYDNVVKVIDDFKETGRPVSAFLCNVLLLHTLRGSDLLKAWKRSEQATVKPEEIQGKGVGRFLIGELIMMFAGGIRNMNDLEDLEEDLEKHFPVDVYTYNMLLRGLSMVGRMDSACNLFERLCRKGYEPNRWTFDIMVHGFCKNSDRDEAERWMEAMHRNGFYPTWYTMRIYNNLALRSTDHKVISFV</sequence>
<dbReference type="NCBIfam" id="TIGR00756">
    <property type="entry name" value="PPR"/>
    <property type="match status" value="5"/>
</dbReference>
<feature type="repeat" description="PPR" evidence="4">
    <location>
        <begin position="917"/>
        <end position="951"/>
    </location>
</feature>
<evidence type="ECO:0000256" key="1">
    <source>
        <dbReference type="ARBA" id="ARBA00007626"/>
    </source>
</evidence>
<dbReference type="GO" id="GO:0003729">
    <property type="term" value="F:mRNA binding"/>
    <property type="evidence" value="ECO:0000318"/>
    <property type="project" value="GO_Central"/>
</dbReference>
<dbReference type="Proteomes" id="UP000059680">
    <property type="component" value="Chromosome 2"/>
</dbReference>
<evidence type="ECO:0000313" key="7">
    <source>
        <dbReference type="Proteomes" id="UP000059680"/>
    </source>
</evidence>
<dbReference type="PANTHER" id="PTHR47938">
    <property type="entry name" value="RESPIRATORY COMPLEX I CHAPERONE (CIA84), PUTATIVE (AFU_ORTHOLOGUE AFUA_2G06020)-RELATED"/>
    <property type="match status" value="1"/>
</dbReference>
<evidence type="ECO:0007829" key="8">
    <source>
        <dbReference type="PeptideAtlas" id="A0A0P0VED0"/>
    </source>
</evidence>
<dbReference type="Gramene" id="Os02t0127600-00">
    <property type="protein sequence ID" value="Os02t0127600-00"/>
    <property type="gene ID" value="Os02g0127600"/>
</dbReference>
<dbReference type="SMR" id="A0A0P0VED0"/>
<dbReference type="PROSITE" id="PS51375">
    <property type="entry name" value="PPR"/>
    <property type="match status" value="5"/>
</dbReference>
<evidence type="ECO:0000313" key="6">
    <source>
        <dbReference type="EMBL" id="BAS76780.1"/>
    </source>
</evidence>
<keyword evidence="2" id="KW-0677">Repeat</keyword>
<dbReference type="SUPFAM" id="SSF48452">
    <property type="entry name" value="TPR-like"/>
    <property type="match status" value="1"/>
</dbReference>
<feature type="compositionally biased region" description="Pro residues" evidence="5">
    <location>
        <begin position="54"/>
        <end position="66"/>
    </location>
</feature>
<dbReference type="PANTHER" id="PTHR47938:SF19">
    <property type="entry name" value="OS02G0127600 PROTEIN"/>
    <property type="match status" value="1"/>
</dbReference>
<evidence type="ECO:0000256" key="3">
    <source>
        <dbReference type="ARBA" id="ARBA00022946"/>
    </source>
</evidence>
<reference evidence="7" key="1">
    <citation type="journal article" date="2005" name="Nature">
        <title>The map-based sequence of the rice genome.</title>
        <authorList>
            <consortium name="International rice genome sequencing project (IRGSP)"/>
            <person name="Matsumoto T."/>
            <person name="Wu J."/>
            <person name="Kanamori H."/>
            <person name="Katayose Y."/>
            <person name="Fujisawa M."/>
            <person name="Namiki N."/>
            <person name="Mizuno H."/>
            <person name="Yamamoto K."/>
            <person name="Antonio B.A."/>
            <person name="Baba T."/>
            <person name="Sakata K."/>
            <person name="Nagamura Y."/>
            <person name="Aoki H."/>
            <person name="Arikawa K."/>
            <person name="Arita K."/>
            <person name="Bito T."/>
            <person name="Chiden Y."/>
            <person name="Fujitsuka N."/>
            <person name="Fukunaka R."/>
            <person name="Hamada M."/>
            <person name="Harada C."/>
            <person name="Hayashi A."/>
            <person name="Hijishita S."/>
            <person name="Honda M."/>
            <person name="Hosokawa S."/>
            <person name="Ichikawa Y."/>
            <person name="Idonuma A."/>
            <person name="Iijima M."/>
            <person name="Ikeda M."/>
            <person name="Ikeno M."/>
            <person name="Ito K."/>
            <person name="Ito S."/>
            <person name="Ito T."/>
            <person name="Ito Y."/>
            <person name="Ito Y."/>
            <person name="Iwabuchi A."/>
            <person name="Kamiya K."/>
            <person name="Karasawa W."/>
            <person name="Kurita K."/>
            <person name="Katagiri S."/>
            <person name="Kikuta A."/>
            <person name="Kobayashi H."/>
            <person name="Kobayashi N."/>
            <person name="Machita K."/>
            <person name="Maehara T."/>
            <person name="Masukawa M."/>
            <person name="Mizubayashi T."/>
            <person name="Mukai Y."/>
            <person name="Nagasaki H."/>
            <person name="Nagata Y."/>
            <person name="Naito S."/>
            <person name="Nakashima M."/>
            <person name="Nakama Y."/>
            <person name="Nakamichi Y."/>
            <person name="Nakamura M."/>
            <person name="Meguro A."/>
            <person name="Negishi M."/>
            <person name="Ohta I."/>
            <person name="Ohta T."/>
            <person name="Okamoto M."/>
            <person name="Ono N."/>
            <person name="Saji S."/>
            <person name="Sakaguchi M."/>
            <person name="Sakai K."/>
            <person name="Shibata M."/>
            <person name="Shimokawa T."/>
            <person name="Song J."/>
            <person name="Takazaki Y."/>
            <person name="Terasawa K."/>
            <person name="Tsugane M."/>
            <person name="Tsuji K."/>
            <person name="Ueda S."/>
            <person name="Waki K."/>
            <person name="Yamagata H."/>
            <person name="Yamamoto M."/>
            <person name="Yamamoto S."/>
            <person name="Yamane H."/>
            <person name="Yoshiki S."/>
            <person name="Yoshihara R."/>
            <person name="Yukawa K."/>
            <person name="Zhong H."/>
            <person name="Yano M."/>
            <person name="Yuan Q."/>
            <person name="Ouyang S."/>
            <person name="Liu J."/>
            <person name="Jones K.M."/>
            <person name="Gansberger K."/>
            <person name="Moffat K."/>
            <person name="Hill J."/>
            <person name="Bera J."/>
            <person name="Fadrosh D."/>
            <person name="Jin S."/>
            <person name="Johri S."/>
            <person name="Kim M."/>
            <person name="Overton L."/>
            <person name="Reardon M."/>
            <person name="Tsitrin T."/>
            <person name="Vuong H."/>
            <person name="Weaver B."/>
            <person name="Ciecko A."/>
            <person name="Tallon L."/>
            <person name="Jackson J."/>
            <person name="Pai G."/>
            <person name="Aken S.V."/>
            <person name="Utterback T."/>
            <person name="Reidmuller S."/>
            <person name="Feldblyum T."/>
            <person name="Hsiao J."/>
            <person name="Zismann V."/>
            <person name="Iobst S."/>
            <person name="de Vazeille A.R."/>
            <person name="Buell C.R."/>
            <person name="Ying K."/>
            <person name="Li Y."/>
            <person name="Lu T."/>
            <person name="Huang Y."/>
            <person name="Zhao Q."/>
            <person name="Feng Q."/>
            <person name="Zhang L."/>
            <person name="Zhu J."/>
            <person name="Weng Q."/>
            <person name="Mu J."/>
            <person name="Lu Y."/>
            <person name="Fan D."/>
            <person name="Liu Y."/>
            <person name="Guan J."/>
            <person name="Zhang Y."/>
            <person name="Yu S."/>
            <person name="Liu X."/>
            <person name="Zhang Y."/>
            <person name="Hong G."/>
            <person name="Han B."/>
            <person name="Choisne N."/>
            <person name="Demange N."/>
            <person name="Orjeda G."/>
            <person name="Samain S."/>
            <person name="Cattolico L."/>
            <person name="Pelletier E."/>
            <person name="Couloux A."/>
            <person name="Segurens B."/>
            <person name="Wincker P."/>
            <person name="D'Hont A."/>
            <person name="Scarpelli C."/>
            <person name="Weissenbach J."/>
            <person name="Salanoubat M."/>
            <person name="Quetier F."/>
            <person name="Yu Y."/>
            <person name="Kim H.R."/>
            <person name="Rambo T."/>
            <person name="Currie J."/>
            <person name="Collura K."/>
            <person name="Luo M."/>
            <person name="Yang T."/>
            <person name="Ammiraju J.S.S."/>
            <person name="Engler F."/>
            <person name="Soderlund C."/>
            <person name="Wing R.A."/>
            <person name="Palmer L.E."/>
            <person name="de la Bastide M."/>
            <person name="Spiegel L."/>
            <person name="Nascimento L."/>
            <person name="Zutavern T."/>
            <person name="O'Shaughnessy A."/>
            <person name="Dike S."/>
            <person name="Dedhia N."/>
            <person name="Preston R."/>
            <person name="Balija V."/>
            <person name="McCombie W.R."/>
            <person name="Chow T."/>
            <person name="Chen H."/>
            <person name="Chung M."/>
            <person name="Chen C."/>
            <person name="Shaw J."/>
            <person name="Wu H."/>
            <person name="Hsiao K."/>
            <person name="Chao Y."/>
            <person name="Chu M."/>
            <person name="Cheng C."/>
            <person name="Hour A."/>
            <person name="Lee P."/>
            <person name="Lin S."/>
            <person name="Lin Y."/>
            <person name="Liou J."/>
            <person name="Liu S."/>
            <person name="Hsing Y."/>
            <person name="Raghuvanshi S."/>
            <person name="Mohanty A."/>
            <person name="Bharti A.K."/>
            <person name="Gaur A."/>
            <person name="Gupta V."/>
            <person name="Kumar D."/>
            <person name="Ravi V."/>
            <person name="Vij S."/>
            <person name="Kapur A."/>
            <person name="Khurana P."/>
            <person name="Khurana P."/>
            <person name="Khurana J.P."/>
            <person name="Tyagi A.K."/>
            <person name="Gaikwad K."/>
            <person name="Singh A."/>
            <person name="Dalal V."/>
            <person name="Srivastava S."/>
            <person name="Dixit A."/>
            <person name="Pal A.K."/>
            <person name="Ghazi I.A."/>
            <person name="Yadav M."/>
            <person name="Pandit A."/>
            <person name="Bhargava A."/>
            <person name="Sureshbabu K."/>
            <person name="Batra K."/>
            <person name="Sharma T.R."/>
            <person name="Mohapatra T."/>
            <person name="Singh N.K."/>
            <person name="Messing J."/>
            <person name="Nelson A.B."/>
            <person name="Fuks G."/>
            <person name="Kavchok S."/>
            <person name="Keizer G."/>
            <person name="Linton E."/>
            <person name="Llaca V."/>
            <person name="Song R."/>
            <person name="Tanyolac B."/>
            <person name="Young S."/>
            <person name="Ho-Il K."/>
            <person name="Hahn J.H."/>
            <person name="Sangsakoo G."/>
            <person name="Vanavichit A."/>
            <person name="de Mattos Luiz.A.T."/>
            <person name="Zimmer P.D."/>
            <person name="Malone G."/>
            <person name="Dellagostin O."/>
            <person name="de Oliveira A.C."/>
            <person name="Bevan M."/>
            <person name="Bancroft I."/>
            <person name="Minx P."/>
            <person name="Cordum H."/>
            <person name="Wilson R."/>
            <person name="Cheng Z."/>
            <person name="Jin W."/>
            <person name="Jiang J."/>
            <person name="Leong S.A."/>
            <person name="Iwama H."/>
            <person name="Gojobori T."/>
            <person name="Itoh T."/>
            <person name="Niimura Y."/>
            <person name="Fujii Y."/>
            <person name="Habara T."/>
            <person name="Sakai H."/>
            <person name="Sato Y."/>
            <person name="Wilson G."/>
            <person name="Kumar K."/>
            <person name="McCouch S."/>
            <person name="Juretic N."/>
            <person name="Hoen D."/>
            <person name="Wright S."/>
            <person name="Bruskiewich R."/>
            <person name="Bureau T."/>
            <person name="Miyao A."/>
            <person name="Hirochika H."/>
            <person name="Nishikawa T."/>
            <person name="Kadowaki K."/>
            <person name="Sugiura M."/>
            <person name="Burr B."/>
            <person name="Sasaki T."/>
        </authorList>
    </citation>
    <scope>NUCLEOTIDE SEQUENCE [LARGE SCALE GENOMIC DNA]</scope>
    <source>
        <strain evidence="7">cv. Nipponbare</strain>
    </source>
</reference>
<feature type="repeat" description="PPR" evidence="4">
    <location>
        <begin position="668"/>
        <end position="702"/>
    </location>
</feature>
<dbReference type="PaxDb" id="39947-A0A0P0VED0"/>
<gene>
    <name evidence="6" type="ordered locus">Os02g0127600</name>
    <name evidence="6" type="ORF">OSNPB_020127600</name>
</gene>
<dbReference type="OMA" id="RWMEAMH"/>